<comment type="caution">
    <text evidence="2">The sequence shown here is derived from an EMBL/GenBank/DDBJ whole genome shotgun (WGS) entry which is preliminary data.</text>
</comment>
<protein>
    <submittedName>
        <fullName evidence="2">Ubiquitin-binding protein cue5</fullName>
    </submittedName>
</protein>
<feature type="region of interest" description="Disordered" evidence="1">
    <location>
        <begin position="1"/>
        <end position="27"/>
    </location>
</feature>
<dbReference type="STRING" id="5098.A0A507QVE6"/>
<dbReference type="GO" id="GO:0006511">
    <property type="term" value="P:ubiquitin-dependent protein catabolic process"/>
    <property type="evidence" value="ECO:0007669"/>
    <property type="project" value="TreeGrafter"/>
</dbReference>
<dbReference type="AlphaFoldDB" id="A0A507QVE6"/>
<name>A0A507QVE6_MONPU</name>
<proteinExistence type="predicted"/>
<gene>
    <name evidence="2" type="primary">CUE5</name>
    <name evidence="2" type="ORF">MPDQ_006873</name>
</gene>
<evidence type="ECO:0000313" key="3">
    <source>
        <dbReference type="Proteomes" id="UP000319663"/>
    </source>
</evidence>
<feature type="compositionally biased region" description="Polar residues" evidence="1">
    <location>
        <begin position="207"/>
        <end position="220"/>
    </location>
</feature>
<evidence type="ECO:0000256" key="1">
    <source>
        <dbReference type="SAM" id="MobiDB-lite"/>
    </source>
</evidence>
<dbReference type="GO" id="GO:0031624">
    <property type="term" value="F:ubiquitin conjugating enzyme binding"/>
    <property type="evidence" value="ECO:0007669"/>
    <property type="project" value="TreeGrafter"/>
</dbReference>
<organism evidence="2 3">
    <name type="scientific">Monascus purpureus</name>
    <name type="common">Red mold</name>
    <name type="synonym">Monascus anka</name>
    <dbReference type="NCBI Taxonomy" id="5098"/>
    <lineage>
        <taxon>Eukaryota</taxon>
        <taxon>Fungi</taxon>
        <taxon>Dikarya</taxon>
        <taxon>Ascomycota</taxon>
        <taxon>Pezizomycotina</taxon>
        <taxon>Eurotiomycetes</taxon>
        <taxon>Eurotiomycetidae</taxon>
        <taxon>Eurotiales</taxon>
        <taxon>Aspergillaceae</taxon>
        <taxon>Monascus</taxon>
    </lineage>
</organism>
<dbReference type="PANTHER" id="PTHR16461">
    <property type="entry name" value="TOLL-INTERACTING PROTEIN"/>
    <property type="match status" value="1"/>
</dbReference>
<sequence>MTDPSVQEEAPPPKPPRPSTSTTQRQLEEDEMYARQLAAHYNSAPRRSQYPDRRDEYPYRQRGGGEYLEEEKEYSFFDDDLPVIRENIRKGFLDTQSKVNSWVQNLRKKFENEDEDDFQDNQGRRTPSRSRGSGELSRRSGDRERYDADPQLLSDDFSALELRDGEDLYKSSSPSPDRRKVSFQEGPPTEIGSSRDTPEPAKALSTGGRSSKWQPLTTVEPSPIGDNDPFSLGDSDDEKDTKWKEHNTEEGPSKKDTTEAAGASESAGK</sequence>
<feature type="compositionally biased region" description="Basic and acidic residues" evidence="1">
    <location>
        <begin position="136"/>
        <end position="148"/>
    </location>
</feature>
<feature type="compositionally biased region" description="Basic and acidic residues" evidence="1">
    <location>
        <begin position="49"/>
        <end position="59"/>
    </location>
</feature>
<feature type="compositionally biased region" description="Basic and acidic residues" evidence="1">
    <location>
        <begin position="239"/>
        <end position="258"/>
    </location>
</feature>
<dbReference type="PANTHER" id="PTHR16461:SF5">
    <property type="entry name" value="TOLL-INTERACTING PROTEIN"/>
    <property type="match status" value="1"/>
</dbReference>
<reference evidence="2 3" key="1">
    <citation type="submission" date="2019-06" db="EMBL/GenBank/DDBJ databases">
        <title>Wine fermentation using esterase from Monascus purpureus.</title>
        <authorList>
            <person name="Geng C."/>
            <person name="Zhang Y."/>
        </authorList>
    </citation>
    <scope>NUCLEOTIDE SEQUENCE [LARGE SCALE GENOMIC DNA]</scope>
    <source>
        <strain evidence="2">HQ1</strain>
    </source>
</reference>
<feature type="region of interest" description="Disordered" evidence="1">
    <location>
        <begin position="40"/>
        <end position="72"/>
    </location>
</feature>
<keyword evidence="3" id="KW-1185">Reference proteome</keyword>
<feature type="region of interest" description="Disordered" evidence="1">
    <location>
        <begin position="109"/>
        <end position="269"/>
    </location>
</feature>
<feature type="compositionally biased region" description="Low complexity" evidence="1">
    <location>
        <begin position="120"/>
        <end position="135"/>
    </location>
</feature>
<evidence type="ECO:0000313" key="2">
    <source>
        <dbReference type="EMBL" id="TQB72387.1"/>
    </source>
</evidence>
<dbReference type="EMBL" id="VIFY01000065">
    <property type="protein sequence ID" value="TQB72387.1"/>
    <property type="molecule type" value="Genomic_DNA"/>
</dbReference>
<dbReference type="Proteomes" id="UP000319663">
    <property type="component" value="Unassembled WGS sequence"/>
</dbReference>
<accession>A0A507QVE6</accession>
<dbReference type="GO" id="GO:0005737">
    <property type="term" value="C:cytoplasm"/>
    <property type="evidence" value="ECO:0007669"/>
    <property type="project" value="TreeGrafter"/>
</dbReference>
<dbReference type="GO" id="GO:0043130">
    <property type="term" value="F:ubiquitin binding"/>
    <property type="evidence" value="ECO:0007669"/>
    <property type="project" value="TreeGrafter"/>
</dbReference>